<evidence type="ECO:0000313" key="2">
    <source>
        <dbReference type="Proteomes" id="UP000635565"/>
    </source>
</evidence>
<accession>A0ABQ3VTG2</accession>
<evidence type="ECO:0000313" key="1">
    <source>
        <dbReference type="EMBL" id="GHO89240.1"/>
    </source>
</evidence>
<reference evidence="1 2" key="1">
    <citation type="journal article" date="2021" name="Int. J. Syst. Evol. Microbiol.">
        <title>Reticulibacter mediterranei gen. nov., sp. nov., within the new family Reticulibacteraceae fam. nov., and Ktedonospora formicarum gen. nov., sp. nov., Ktedonobacter robiniae sp. nov., Dictyobacter formicarum sp. nov. and Dictyobacter arantiisoli sp. nov., belonging to the class Ktedonobacteria.</title>
        <authorList>
            <person name="Yabe S."/>
            <person name="Zheng Y."/>
            <person name="Wang C.M."/>
            <person name="Sakai Y."/>
            <person name="Abe K."/>
            <person name="Yokota A."/>
            <person name="Donadio S."/>
            <person name="Cavaletti L."/>
            <person name="Monciardini P."/>
        </authorList>
    </citation>
    <scope>NUCLEOTIDE SEQUENCE [LARGE SCALE GENOMIC DNA]</scope>
    <source>
        <strain evidence="1 2">SOSP1-9</strain>
    </source>
</reference>
<name>A0ABQ3VTG2_9CHLR</name>
<protein>
    <submittedName>
        <fullName evidence="1">Uncharacterized protein</fullName>
    </submittedName>
</protein>
<sequence length="95" mass="10461">MPLANRRYSPPAVTTLVGNTDGENVLDERGGKTGLEDIHINQAADLVIRVLMGKLGMKKFLSSQPEYMVFFCVTNSELLLLIGPLFCLKSFCTLV</sequence>
<dbReference type="EMBL" id="BNJJ01000033">
    <property type="protein sequence ID" value="GHO89240.1"/>
    <property type="molecule type" value="Genomic_DNA"/>
</dbReference>
<comment type="caution">
    <text evidence="1">The sequence shown here is derived from an EMBL/GenBank/DDBJ whole genome shotgun (WGS) entry which is preliminary data.</text>
</comment>
<proteinExistence type="predicted"/>
<organism evidence="1 2">
    <name type="scientific">Dictyobacter formicarum</name>
    <dbReference type="NCBI Taxonomy" id="2778368"/>
    <lineage>
        <taxon>Bacteria</taxon>
        <taxon>Bacillati</taxon>
        <taxon>Chloroflexota</taxon>
        <taxon>Ktedonobacteria</taxon>
        <taxon>Ktedonobacterales</taxon>
        <taxon>Dictyobacteraceae</taxon>
        <taxon>Dictyobacter</taxon>
    </lineage>
</organism>
<dbReference type="Proteomes" id="UP000635565">
    <property type="component" value="Unassembled WGS sequence"/>
</dbReference>
<gene>
    <name evidence="1" type="ORF">KSZ_72460</name>
</gene>
<keyword evidence="2" id="KW-1185">Reference proteome</keyword>